<dbReference type="InterPro" id="IPR036423">
    <property type="entry name" value="SOD-like_Cu/Zn_dom_sf"/>
</dbReference>
<dbReference type="EMBL" id="JAAAJB010000026">
    <property type="protein sequence ID" value="KAG0269385.1"/>
    <property type="molecule type" value="Genomic_DNA"/>
</dbReference>
<dbReference type="GO" id="GO:0005507">
    <property type="term" value="F:copper ion binding"/>
    <property type="evidence" value="ECO:0007669"/>
    <property type="project" value="InterPro"/>
</dbReference>
<dbReference type="InterPro" id="IPR024134">
    <property type="entry name" value="SOD_Cu/Zn_/chaperone"/>
</dbReference>
<protein>
    <recommendedName>
        <fullName evidence="7">Superoxide dismutase [Cu-Zn]</fullName>
        <ecNumber evidence="7">1.15.1.1</ecNumber>
    </recommendedName>
</protein>
<dbReference type="Pfam" id="PF00080">
    <property type="entry name" value="Sod_Cu"/>
    <property type="match status" value="1"/>
</dbReference>
<keyword evidence="2 7" id="KW-0479">Metal-binding</keyword>
<dbReference type="PROSITE" id="PS00087">
    <property type="entry name" value="SOD_CU_ZN_1"/>
    <property type="match status" value="1"/>
</dbReference>
<comment type="cofactor">
    <cofactor evidence="7">
        <name>Zn(2+)</name>
        <dbReference type="ChEBI" id="CHEBI:29105"/>
    </cofactor>
    <text evidence="7">Binds 1 zinc ion per subunit.</text>
</comment>
<keyword evidence="3 7" id="KW-0862">Zinc</keyword>
<evidence type="ECO:0000256" key="6">
    <source>
        <dbReference type="ARBA" id="ARBA00023008"/>
    </source>
</evidence>
<keyword evidence="10" id="KW-1185">Reference proteome</keyword>
<evidence type="ECO:0000256" key="3">
    <source>
        <dbReference type="ARBA" id="ARBA00022833"/>
    </source>
</evidence>
<gene>
    <name evidence="9" type="ORF">DFQ27_003713</name>
</gene>
<dbReference type="PROSITE" id="PS00332">
    <property type="entry name" value="SOD_CU_ZN_2"/>
    <property type="match status" value="1"/>
</dbReference>
<dbReference type="AlphaFoldDB" id="A0A9P6QKC4"/>
<dbReference type="OrthoDB" id="2015551at2759"/>
<evidence type="ECO:0000259" key="8">
    <source>
        <dbReference type="Pfam" id="PF00080"/>
    </source>
</evidence>
<keyword evidence="6 7" id="KW-0186">Copper</keyword>
<comment type="cofactor">
    <cofactor evidence="7">
        <name>Cu cation</name>
        <dbReference type="ChEBI" id="CHEBI:23378"/>
    </cofactor>
    <text evidence="7">Binds 1 copper ion per subunit.</text>
</comment>
<accession>A0A9P6QKC4</accession>
<reference evidence="9" key="1">
    <citation type="journal article" date="2020" name="Fungal Divers.">
        <title>Resolving the Mortierellaceae phylogeny through synthesis of multi-gene phylogenetics and phylogenomics.</title>
        <authorList>
            <person name="Vandepol N."/>
            <person name="Liber J."/>
            <person name="Desiro A."/>
            <person name="Na H."/>
            <person name="Kennedy M."/>
            <person name="Barry K."/>
            <person name="Grigoriev I.V."/>
            <person name="Miller A.N."/>
            <person name="O'Donnell K."/>
            <person name="Stajich J.E."/>
            <person name="Bonito G."/>
        </authorList>
    </citation>
    <scope>NUCLEOTIDE SEQUENCE</scope>
    <source>
        <strain evidence="9">BC1065</strain>
    </source>
</reference>
<proteinExistence type="inferred from homology"/>
<dbReference type="InterPro" id="IPR018152">
    <property type="entry name" value="SOD_Cu/Zn_BS"/>
</dbReference>
<dbReference type="SUPFAM" id="SSF49329">
    <property type="entry name" value="Cu,Zn superoxide dismutase-like"/>
    <property type="match status" value="1"/>
</dbReference>
<name>A0A9P6QKC4_9FUNG</name>
<dbReference type="Proteomes" id="UP000807716">
    <property type="component" value="Unassembled WGS sequence"/>
</dbReference>
<dbReference type="FunFam" id="2.60.40.200:FF:000001">
    <property type="entry name" value="Superoxide dismutase [Cu-Zn]"/>
    <property type="match status" value="1"/>
</dbReference>
<evidence type="ECO:0000256" key="4">
    <source>
        <dbReference type="ARBA" id="ARBA00022862"/>
    </source>
</evidence>
<comment type="caution">
    <text evidence="9">The sequence shown here is derived from an EMBL/GenBank/DDBJ whole genome shotgun (WGS) entry which is preliminary data.</text>
</comment>
<feature type="domain" description="Superoxide dismutase copper/zinc binding" evidence="8">
    <location>
        <begin position="15"/>
        <end position="150"/>
    </location>
</feature>
<dbReference type="PANTHER" id="PTHR10003">
    <property type="entry name" value="SUPEROXIDE DISMUTASE CU-ZN -RELATED"/>
    <property type="match status" value="1"/>
</dbReference>
<evidence type="ECO:0000256" key="1">
    <source>
        <dbReference type="ARBA" id="ARBA00010457"/>
    </source>
</evidence>
<dbReference type="PRINTS" id="PR00068">
    <property type="entry name" value="CUZNDISMTASE"/>
</dbReference>
<evidence type="ECO:0000313" key="10">
    <source>
        <dbReference type="Proteomes" id="UP000807716"/>
    </source>
</evidence>
<dbReference type="Gene3D" id="2.60.40.200">
    <property type="entry name" value="Superoxide dismutase, copper/zinc binding domain"/>
    <property type="match status" value="1"/>
</dbReference>
<comment type="catalytic activity">
    <reaction evidence="7">
        <text>2 superoxide + 2 H(+) = H2O2 + O2</text>
        <dbReference type="Rhea" id="RHEA:20696"/>
        <dbReference type="ChEBI" id="CHEBI:15378"/>
        <dbReference type="ChEBI" id="CHEBI:15379"/>
        <dbReference type="ChEBI" id="CHEBI:16240"/>
        <dbReference type="ChEBI" id="CHEBI:18421"/>
        <dbReference type="EC" id="1.15.1.1"/>
    </reaction>
</comment>
<keyword evidence="5 7" id="KW-0560">Oxidoreductase</keyword>
<dbReference type="InterPro" id="IPR001424">
    <property type="entry name" value="SOD_Cu_Zn_dom"/>
</dbReference>
<sequence length="154" mass="15887">MVNAVCVFRANDSNVAGTITFSQQSEDAPTHIKAEISGLKPGKHGFHIHEFGDNTNGCMSAGAHYNPHGLTHGAPDAKIRHAGDLGNVEAGTDGKATLVLQDNQVKLIGPHSVIGRTVVVHENIDDLGLGGHELSPTTGNAGGRLACGVIGISK</sequence>
<keyword evidence="4" id="KW-0049">Antioxidant</keyword>
<comment type="function">
    <text evidence="7">Destroys radicals which are normally produced within the cells and which are toxic to biological systems.</text>
</comment>
<comment type="similarity">
    <text evidence="1 7">Belongs to the Cu-Zn superoxide dismutase family.</text>
</comment>
<evidence type="ECO:0000256" key="7">
    <source>
        <dbReference type="RuleBase" id="RU000393"/>
    </source>
</evidence>
<evidence type="ECO:0000256" key="2">
    <source>
        <dbReference type="ARBA" id="ARBA00022723"/>
    </source>
</evidence>
<organism evidence="9 10">
    <name type="scientific">Actinomortierella ambigua</name>
    <dbReference type="NCBI Taxonomy" id="1343610"/>
    <lineage>
        <taxon>Eukaryota</taxon>
        <taxon>Fungi</taxon>
        <taxon>Fungi incertae sedis</taxon>
        <taxon>Mucoromycota</taxon>
        <taxon>Mortierellomycotina</taxon>
        <taxon>Mortierellomycetes</taxon>
        <taxon>Mortierellales</taxon>
        <taxon>Mortierellaceae</taxon>
        <taxon>Actinomortierella</taxon>
    </lineage>
</organism>
<dbReference type="EC" id="1.15.1.1" evidence="7"/>
<dbReference type="GO" id="GO:0004784">
    <property type="term" value="F:superoxide dismutase activity"/>
    <property type="evidence" value="ECO:0007669"/>
    <property type="project" value="UniProtKB-EC"/>
</dbReference>
<evidence type="ECO:0000256" key="5">
    <source>
        <dbReference type="ARBA" id="ARBA00023002"/>
    </source>
</evidence>
<evidence type="ECO:0000313" key="9">
    <source>
        <dbReference type="EMBL" id="KAG0269385.1"/>
    </source>
</evidence>
<dbReference type="CDD" id="cd00305">
    <property type="entry name" value="Cu-Zn_Superoxide_Dismutase"/>
    <property type="match status" value="1"/>
</dbReference>